<organism evidence="1">
    <name type="scientific">Arundo donax</name>
    <name type="common">Giant reed</name>
    <name type="synonym">Donax arundinaceus</name>
    <dbReference type="NCBI Taxonomy" id="35708"/>
    <lineage>
        <taxon>Eukaryota</taxon>
        <taxon>Viridiplantae</taxon>
        <taxon>Streptophyta</taxon>
        <taxon>Embryophyta</taxon>
        <taxon>Tracheophyta</taxon>
        <taxon>Spermatophyta</taxon>
        <taxon>Magnoliopsida</taxon>
        <taxon>Liliopsida</taxon>
        <taxon>Poales</taxon>
        <taxon>Poaceae</taxon>
        <taxon>PACMAD clade</taxon>
        <taxon>Arundinoideae</taxon>
        <taxon>Arundineae</taxon>
        <taxon>Arundo</taxon>
    </lineage>
</organism>
<protein>
    <submittedName>
        <fullName evidence="1">PHO2</fullName>
    </submittedName>
</protein>
<proteinExistence type="predicted"/>
<dbReference type="EMBL" id="GBRH01268241">
    <property type="protein sequence ID" value="JAD29654.1"/>
    <property type="molecule type" value="Transcribed_RNA"/>
</dbReference>
<accession>A0A0A8YS00</accession>
<sequence length="91" mass="9526">MSSSEDIFGFSFCATNSNICLSSDNSSADGCSSAIFTISYRGSTITELEDGEPGVPNKLAATFVRKSKAVLGKRKAVALHKDPVQSSVDSS</sequence>
<dbReference type="AlphaFoldDB" id="A0A0A8YS00"/>
<evidence type="ECO:0000313" key="1">
    <source>
        <dbReference type="EMBL" id="JAD29654.1"/>
    </source>
</evidence>
<reference evidence="1" key="1">
    <citation type="submission" date="2014-09" db="EMBL/GenBank/DDBJ databases">
        <authorList>
            <person name="Magalhaes I.L.F."/>
            <person name="Oliveira U."/>
            <person name="Santos F.R."/>
            <person name="Vidigal T.H.D.A."/>
            <person name="Brescovit A.D."/>
            <person name="Santos A.J."/>
        </authorList>
    </citation>
    <scope>NUCLEOTIDE SEQUENCE</scope>
    <source>
        <tissue evidence="1">Shoot tissue taken approximately 20 cm above the soil surface</tissue>
    </source>
</reference>
<reference evidence="1" key="2">
    <citation type="journal article" date="2015" name="Data Brief">
        <title>Shoot transcriptome of the giant reed, Arundo donax.</title>
        <authorList>
            <person name="Barrero R.A."/>
            <person name="Guerrero F.D."/>
            <person name="Moolhuijzen P."/>
            <person name="Goolsby J.A."/>
            <person name="Tidwell J."/>
            <person name="Bellgard S.E."/>
            <person name="Bellgard M.I."/>
        </authorList>
    </citation>
    <scope>NUCLEOTIDE SEQUENCE</scope>
    <source>
        <tissue evidence="1">Shoot tissue taken approximately 20 cm above the soil surface</tissue>
    </source>
</reference>
<name>A0A0A8YS00_ARUDO</name>